<feature type="domain" description="Probable transposase IS891/IS1136/IS1341" evidence="8">
    <location>
        <begin position="169"/>
        <end position="281"/>
    </location>
</feature>
<keyword evidence="4" id="KW-0479">Metal-binding</keyword>
<dbReference type="InterPro" id="IPR053522">
    <property type="entry name" value="RNA-guided_endonuclease_TnpB"/>
</dbReference>
<feature type="domain" description="Transposase putative helix-turn-helix" evidence="10">
    <location>
        <begin position="1"/>
        <end position="45"/>
    </location>
</feature>
<evidence type="ECO:0000313" key="11">
    <source>
        <dbReference type="EMBL" id="MTS28562.1"/>
    </source>
</evidence>
<dbReference type="Pfam" id="PF07282">
    <property type="entry name" value="Cas12f1-like_TNB"/>
    <property type="match status" value="1"/>
</dbReference>
<dbReference type="GO" id="GO:0003677">
    <property type="term" value="F:DNA binding"/>
    <property type="evidence" value="ECO:0007669"/>
    <property type="project" value="UniProtKB-KW"/>
</dbReference>
<evidence type="ECO:0000256" key="7">
    <source>
        <dbReference type="ARBA" id="ARBA00023172"/>
    </source>
</evidence>
<dbReference type="GO" id="GO:0032196">
    <property type="term" value="P:transposition"/>
    <property type="evidence" value="ECO:0007669"/>
    <property type="project" value="UniProtKB-KW"/>
</dbReference>
<dbReference type="PANTHER" id="PTHR30405">
    <property type="entry name" value="TRANSPOSASE"/>
    <property type="match status" value="1"/>
</dbReference>
<comment type="similarity">
    <text evidence="2">In the N-terminal section; belongs to the transposase 2 family.</text>
</comment>
<organism evidence="11 12">
    <name type="scientific">Ruthenibacterium lactatiformans</name>
    <dbReference type="NCBI Taxonomy" id="1550024"/>
    <lineage>
        <taxon>Bacteria</taxon>
        <taxon>Bacillati</taxon>
        <taxon>Bacillota</taxon>
        <taxon>Clostridia</taxon>
        <taxon>Eubacteriales</taxon>
        <taxon>Oscillospiraceae</taxon>
        <taxon>Ruthenibacterium</taxon>
    </lineage>
</organism>
<dbReference type="InterPro" id="IPR021027">
    <property type="entry name" value="Transposase_put_HTH"/>
</dbReference>
<keyword evidence="7" id="KW-0233">DNA recombination</keyword>
<evidence type="ECO:0000259" key="9">
    <source>
        <dbReference type="Pfam" id="PF07282"/>
    </source>
</evidence>
<evidence type="ECO:0000256" key="5">
    <source>
        <dbReference type="ARBA" id="ARBA00022833"/>
    </source>
</evidence>
<name>A0A6L6LUQ2_9FIRM</name>
<dbReference type="Pfam" id="PF12323">
    <property type="entry name" value="HTH_OrfB_IS605"/>
    <property type="match status" value="1"/>
</dbReference>
<comment type="caution">
    <text evidence="11">The sequence shown here is derived from an EMBL/GenBank/DDBJ whole genome shotgun (WGS) entry which is preliminary data.</text>
</comment>
<dbReference type="InterPro" id="IPR001959">
    <property type="entry name" value="Transposase"/>
</dbReference>
<comment type="similarity">
    <text evidence="1">In the C-terminal section; belongs to the transposase 35 family.</text>
</comment>
<evidence type="ECO:0000256" key="1">
    <source>
        <dbReference type="ARBA" id="ARBA00008761"/>
    </source>
</evidence>
<evidence type="ECO:0000259" key="8">
    <source>
        <dbReference type="Pfam" id="PF01385"/>
    </source>
</evidence>
<dbReference type="Proteomes" id="UP000472755">
    <property type="component" value="Unassembled WGS sequence"/>
</dbReference>
<feature type="domain" description="Cas12f1-like TNB" evidence="9">
    <location>
        <begin position="293"/>
        <end position="361"/>
    </location>
</feature>
<evidence type="ECO:0000256" key="4">
    <source>
        <dbReference type="ARBA" id="ARBA00022723"/>
    </source>
</evidence>
<reference evidence="11 12" key="1">
    <citation type="journal article" date="2019" name="Nat. Med.">
        <title>A library of human gut bacterial isolates paired with longitudinal multiomics data enables mechanistic microbiome research.</title>
        <authorList>
            <person name="Poyet M."/>
            <person name="Groussin M."/>
            <person name="Gibbons S.M."/>
            <person name="Avila-Pacheco J."/>
            <person name="Jiang X."/>
            <person name="Kearney S.M."/>
            <person name="Perrotta A.R."/>
            <person name="Berdy B."/>
            <person name="Zhao S."/>
            <person name="Lieberman T.D."/>
            <person name="Swanson P.K."/>
            <person name="Smith M."/>
            <person name="Roesemann S."/>
            <person name="Alexander J.E."/>
            <person name="Rich S.A."/>
            <person name="Livny J."/>
            <person name="Vlamakis H."/>
            <person name="Clish C."/>
            <person name="Bullock K."/>
            <person name="Deik A."/>
            <person name="Scott J."/>
            <person name="Pierce K.A."/>
            <person name="Xavier R.J."/>
            <person name="Alm E.J."/>
        </authorList>
    </citation>
    <scope>NUCLEOTIDE SEQUENCE [LARGE SCALE GENOMIC DNA]</scope>
    <source>
        <strain evidence="11 12">BIOML-A4</strain>
    </source>
</reference>
<evidence type="ECO:0000313" key="12">
    <source>
        <dbReference type="Proteomes" id="UP000472755"/>
    </source>
</evidence>
<dbReference type="RefSeq" id="WP_341473165.1">
    <property type="nucleotide sequence ID" value="NZ_WMZN01000032.1"/>
</dbReference>
<evidence type="ECO:0000256" key="6">
    <source>
        <dbReference type="ARBA" id="ARBA00023125"/>
    </source>
</evidence>
<dbReference type="Pfam" id="PF01385">
    <property type="entry name" value="OrfB_IS605"/>
    <property type="match status" value="1"/>
</dbReference>
<accession>A0A6L6LUQ2</accession>
<dbReference type="GO" id="GO:0006310">
    <property type="term" value="P:DNA recombination"/>
    <property type="evidence" value="ECO:0007669"/>
    <property type="project" value="UniProtKB-KW"/>
</dbReference>
<keyword evidence="3" id="KW-0815">Transposition</keyword>
<keyword evidence="5" id="KW-0862">Zinc</keyword>
<evidence type="ECO:0000256" key="2">
    <source>
        <dbReference type="ARBA" id="ARBA00011044"/>
    </source>
</evidence>
<dbReference type="PANTHER" id="PTHR30405:SF25">
    <property type="entry name" value="RNA-GUIDED DNA ENDONUCLEASE INSQ-RELATED"/>
    <property type="match status" value="1"/>
</dbReference>
<dbReference type="AlphaFoldDB" id="A0A6L6LUQ2"/>
<evidence type="ECO:0000256" key="3">
    <source>
        <dbReference type="ARBA" id="ARBA00022578"/>
    </source>
</evidence>
<keyword evidence="6" id="KW-0238">DNA-binding</keyword>
<gene>
    <name evidence="11" type="ORF">GMD59_14890</name>
</gene>
<evidence type="ECO:0000259" key="10">
    <source>
        <dbReference type="Pfam" id="PF12323"/>
    </source>
</evidence>
<dbReference type="InterPro" id="IPR051399">
    <property type="entry name" value="RNA-guided_DNA_endo/Transpos"/>
</dbReference>
<protein>
    <submittedName>
        <fullName evidence="11">IS200/IS605 family element transposase accessory protein TnpB</fullName>
    </submittedName>
</protein>
<dbReference type="InterPro" id="IPR010095">
    <property type="entry name" value="Cas12f1-like_TNB"/>
</dbReference>
<dbReference type="GO" id="GO:0046872">
    <property type="term" value="F:metal ion binding"/>
    <property type="evidence" value="ECO:0007669"/>
    <property type="project" value="UniProtKB-KW"/>
</dbReference>
<dbReference type="EMBL" id="WMZU01000029">
    <property type="protein sequence ID" value="MTS28562.1"/>
    <property type="molecule type" value="Genomic_DNA"/>
</dbReference>
<sequence>MERAYKFKLYPNAEQQTLIQKTFGCCRYVYNHYLAERKTAYEQRRETLDGYACMKDMTQLKKSLDWLREVDATALQSALKDLDAAYQNFFRRVKRGEKPGYPRFKCKRDHRKSYKSKRVGENIKVLDGAVQLPKLGKVKCAISKKVEGRILSATVSQSPSSKYFVSLCCTDVDVAPLQKTGGVVGIDVGIKSFAVTSDGVEYSNPKYLLKSEAKLAKLQRWLSRKQKGSRRRDKARLAVARMHEHIANQRLDMLHKLSTALVRENDVICIEDLAPSNMVKNHKLAKAVSDAAWGEFRRQLQYKADWYGKTVVAVDRFYPSSQLCSSCGEQWAGTKDLSVREWVCPVCGTHHNRDINAAKNILNEGLRLLAEQPAA</sequence>
<dbReference type="NCBIfam" id="NF038281">
    <property type="entry name" value="IS200_TnpB"/>
    <property type="match status" value="1"/>
</dbReference>
<dbReference type="NCBIfam" id="TIGR01766">
    <property type="entry name" value="IS200/IS605 family accessory protein TnpB-like domain"/>
    <property type="match status" value="1"/>
</dbReference>
<dbReference type="NCBIfam" id="NF040570">
    <property type="entry name" value="guided_TnpB"/>
    <property type="match status" value="1"/>
</dbReference>
<proteinExistence type="inferred from homology"/>